<reference evidence="1 2" key="1">
    <citation type="submission" date="2021-10" db="EMBL/GenBank/DDBJ databases">
        <title>Lutispora strain m25 sp. nov., a thermophilic, non-spore-forming bacterium isolated from a lab-scale methanogenic bioreactor digesting anaerobic sludge.</title>
        <authorList>
            <person name="El Houari A."/>
            <person name="Mcdonald J."/>
        </authorList>
    </citation>
    <scope>NUCLEOTIDE SEQUENCE [LARGE SCALE GENOMIC DNA]</scope>
    <source>
        <strain evidence="2">m25</strain>
    </source>
</reference>
<protein>
    <submittedName>
        <fullName evidence="1">Uncharacterized protein</fullName>
    </submittedName>
</protein>
<dbReference type="EMBL" id="JAJEKE010000020">
    <property type="protein sequence ID" value="MCQ1531315.1"/>
    <property type="molecule type" value="Genomic_DNA"/>
</dbReference>
<accession>A0ABT1NJ73</accession>
<gene>
    <name evidence="1" type="ORF">LJD61_17460</name>
</gene>
<dbReference type="RefSeq" id="WP_255228841.1">
    <property type="nucleotide sequence ID" value="NZ_JAJEKE010000020.1"/>
</dbReference>
<name>A0ABT1NJ73_9FIRM</name>
<evidence type="ECO:0000313" key="2">
    <source>
        <dbReference type="Proteomes" id="UP001651880"/>
    </source>
</evidence>
<dbReference type="Proteomes" id="UP001651880">
    <property type="component" value="Unassembled WGS sequence"/>
</dbReference>
<organism evidence="1 2">
    <name type="scientific">Lutispora saccharofermentans</name>
    <dbReference type="NCBI Taxonomy" id="3024236"/>
    <lineage>
        <taxon>Bacteria</taxon>
        <taxon>Bacillati</taxon>
        <taxon>Bacillota</taxon>
        <taxon>Clostridia</taxon>
        <taxon>Lutisporales</taxon>
        <taxon>Lutisporaceae</taxon>
        <taxon>Lutispora</taxon>
    </lineage>
</organism>
<proteinExistence type="predicted"/>
<evidence type="ECO:0000313" key="1">
    <source>
        <dbReference type="EMBL" id="MCQ1531315.1"/>
    </source>
</evidence>
<comment type="caution">
    <text evidence="1">The sequence shown here is derived from an EMBL/GenBank/DDBJ whole genome shotgun (WGS) entry which is preliminary data.</text>
</comment>
<sequence>MLSNQTYQAAVIGKKLEGENLPSIEEIVRDILLNSDIELKKDEIDEAVRIEMSKKIGFQLPLDDSLIGATSAALKKLQSQNIIKHSSHGYWKKY</sequence>
<keyword evidence="2" id="KW-1185">Reference proteome</keyword>